<evidence type="ECO:0000313" key="2">
    <source>
        <dbReference type="EMBL" id="KAG4423999.1"/>
    </source>
</evidence>
<feature type="region of interest" description="Disordered" evidence="1">
    <location>
        <begin position="78"/>
        <end position="108"/>
    </location>
</feature>
<accession>A0A8H8BUB7</accession>
<reference evidence="2" key="1">
    <citation type="submission" date="2021-02" db="EMBL/GenBank/DDBJ databases">
        <title>Genome sequence Cadophora malorum strain M34.</title>
        <authorList>
            <person name="Stefanovic E."/>
            <person name="Vu D."/>
            <person name="Scully C."/>
            <person name="Dijksterhuis J."/>
            <person name="Roader J."/>
            <person name="Houbraken J."/>
        </authorList>
    </citation>
    <scope>NUCLEOTIDE SEQUENCE</scope>
    <source>
        <strain evidence="2">M34</strain>
    </source>
</reference>
<dbReference type="EMBL" id="JAFJYH010000026">
    <property type="protein sequence ID" value="KAG4423999.1"/>
    <property type="molecule type" value="Genomic_DNA"/>
</dbReference>
<evidence type="ECO:0000313" key="3">
    <source>
        <dbReference type="Proteomes" id="UP000664132"/>
    </source>
</evidence>
<evidence type="ECO:0000256" key="1">
    <source>
        <dbReference type="SAM" id="MobiDB-lite"/>
    </source>
</evidence>
<dbReference type="AlphaFoldDB" id="A0A8H8BUB7"/>
<dbReference type="Proteomes" id="UP000664132">
    <property type="component" value="Unassembled WGS sequence"/>
</dbReference>
<keyword evidence="3" id="KW-1185">Reference proteome</keyword>
<protein>
    <submittedName>
        <fullName evidence="2">Uncharacterized protein</fullName>
    </submittedName>
</protein>
<proteinExistence type="predicted"/>
<organism evidence="2 3">
    <name type="scientific">Cadophora malorum</name>
    <dbReference type="NCBI Taxonomy" id="108018"/>
    <lineage>
        <taxon>Eukaryota</taxon>
        <taxon>Fungi</taxon>
        <taxon>Dikarya</taxon>
        <taxon>Ascomycota</taxon>
        <taxon>Pezizomycotina</taxon>
        <taxon>Leotiomycetes</taxon>
        <taxon>Helotiales</taxon>
        <taxon>Ploettnerulaceae</taxon>
        <taxon>Cadophora</taxon>
    </lineage>
</organism>
<comment type="caution">
    <text evidence="2">The sequence shown here is derived from an EMBL/GenBank/DDBJ whole genome shotgun (WGS) entry which is preliminary data.</text>
</comment>
<name>A0A8H8BUB7_9HELO</name>
<sequence length="148" mass="15545">MPQQNIFPERQALHAKPLSPIPQISKRAIIPNIQSARQHKSTNIPESFFPDPTFCSGTTERSAINGRRMCTGLWKSKRNAGEIPDDEPNVRPAGAGVGEKRSPSPGSRVPLQVAMAQAQAMAQGEAGASLGTGTVVAGQAGHPGSRAA</sequence>
<gene>
    <name evidence="2" type="ORF">IFR04_002841</name>
</gene>